<evidence type="ECO:0000256" key="2">
    <source>
        <dbReference type="ARBA" id="ARBA00022448"/>
    </source>
</evidence>
<comment type="subcellular location">
    <subcellularLocation>
        <location evidence="1 7">Cell membrane</location>
        <topology evidence="1 7">Multi-pass membrane protein</topology>
    </subcellularLocation>
</comment>
<accession>A0A2G6EAX9</accession>
<dbReference type="SUPFAM" id="SSF161098">
    <property type="entry name" value="MetI-like"/>
    <property type="match status" value="1"/>
</dbReference>
<evidence type="ECO:0000313" key="9">
    <source>
        <dbReference type="EMBL" id="PID58931.1"/>
    </source>
</evidence>
<dbReference type="AlphaFoldDB" id="A0A2G6EAX9"/>
<dbReference type="Pfam" id="PF12911">
    <property type="entry name" value="OppC_N"/>
    <property type="match status" value="1"/>
</dbReference>
<evidence type="ECO:0000256" key="6">
    <source>
        <dbReference type="ARBA" id="ARBA00023136"/>
    </source>
</evidence>
<dbReference type="Pfam" id="PF00528">
    <property type="entry name" value="BPD_transp_1"/>
    <property type="match status" value="1"/>
</dbReference>
<reference evidence="9 10" key="1">
    <citation type="submission" date="2017-10" db="EMBL/GenBank/DDBJ databases">
        <title>Novel microbial diversity and functional potential in the marine mammal oral microbiome.</title>
        <authorList>
            <person name="Dudek N.K."/>
            <person name="Sun C.L."/>
            <person name="Burstein D."/>
            <person name="Kantor R.S."/>
            <person name="Aliaga Goltsman D.S."/>
            <person name="Bik E.M."/>
            <person name="Thomas B.C."/>
            <person name="Banfield J.F."/>
            <person name="Relman D.A."/>
        </authorList>
    </citation>
    <scope>NUCLEOTIDE SEQUENCE [LARGE SCALE GENOMIC DNA]</scope>
    <source>
        <strain evidence="9">DOLZORAL124_49_17</strain>
    </source>
</reference>
<evidence type="ECO:0000256" key="1">
    <source>
        <dbReference type="ARBA" id="ARBA00004651"/>
    </source>
</evidence>
<dbReference type="GO" id="GO:0055085">
    <property type="term" value="P:transmembrane transport"/>
    <property type="evidence" value="ECO:0007669"/>
    <property type="project" value="InterPro"/>
</dbReference>
<keyword evidence="2 7" id="KW-0813">Transport</keyword>
<evidence type="ECO:0000256" key="5">
    <source>
        <dbReference type="ARBA" id="ARBA00022989"/>
    </source>
</evidence>
<evidence type="ECO:0000256" key="7">
    <source>
        <dbReference type="RuleBase" id="RU363032"/>
    </source>
</evidence>
<feature type="domain" description="ABC transmembrane type-1" evidence="8">
    <location>
        <begin position="67"/>
        <end position="256"/>
    </location>
</feature>
<proteinExistence type="inferred from homology"/>
<keyword evidence="5 7" id="KW-1133">Transmembrane helix</keyword>
<dbReference type="InterPro" id="IPR000515">
    <property type="entry name" value="MetI-like"/>
</dbReference>
<feature type="transmembrane region" description="Helical" evidence="7">
    <location>
        <begin position="130"/>
        <end position="148"/>
    </location>
</feature>
<dbReference type="InterPro" id="IPR025966">
    <property type="entry name" value="OppC_N"/>
</dbReference>
<sequence length="268" mass="28851">MLKNKLALFGASIVLFLLLTAIFAPLLAPYDPCEQHIMQGLESPSRAHLFGLDKLGRDVLSRVIYGSRISLWVGITTVSASMIVGVIVGSISGFYGGFIDDLFMRLVDILMAFPGILLAIAMVAVLGPGLNHVILALCLISWVGYARLTRGQILSLRELEYVTAAHAIGAAPPRIIVRHLLPNLMAPLIVEASFGMAGAILAEASLSFLGLGSQPPTPSWGSMLNEGRHFLLLASHLTTFPGLAIMVVILGFNFLGDGLRDYFDVRRL</sequence>
<feature type="transmembrane region" description="Helical" evidence="7">
    <location>
        <begin position="69"/>
        <end position="95"/>
    </location>
</feature>
<dbReference type="PROSITE" id="PS50928">
    <property type="entry name" value="ABC_TM1"/>
    <property type="match status" value="1"/>
</dbReference>
<comment type="caution">
    <text evidence="9">The sequence shown here is derived from an EMBL/GenBank/DDBJ whole genome shotgun (WGS) entry which is preliminary data.</text>
</comment>
<protein>
    <submittedName>
        <fullName evidence="9">Peptide ABC transporter permease</fullName>
    </submittedName>
</protein>
<evidence type="ECO:0000256" key="4">
    <source>
        <dbReference type="ARBA" id="ARBA00022692"/>
    </source>
</evidence>
<dbReference type="PANTHER" id="PTHR43386">
    <property type="entry name" value="OLIGOPEPTIDE TRANSPORT SYSTEM PERMEASE PROTEIN APPC"/>
    <property type="match status" value="1"/>
</dbReference>
<name>A0A2G6EAX9_9BACT</name>
<feature type="transmembrane region" description="Helical" evidence="7">
    <location>
        <begin position="102"/>
        <end position="124"/>
    </location>
</feature>
<feature type="transmembrane region" description="Helical" evidence="7">
    <location>
        <begin position="230"/>
        <end position="256"/>
    </location>
</feature>
<evidence type="ECO:0000259" key="8">
    <source>
        <dbReference type="PROSITE" id="PS50928"/>
    </source>
</evidence>
<feature type="transmembrane region" description="Helical" evidence="7">
    <location>
        <begin position="188"/>
        <end position="210"/>
    </location>
</feature>
<keyword evidence="6 7" id="KW-0472">Membrane</keyword>
<dbReference type="PANTHER" id="PTHR43386:SF1">
    <property type="entry name" value="D,D-DIPEPTIDE TRANSPORT SYSTEM PERMEASE PROTEIN DDPC-RELATED"/>
    <property type="match status" value="1"/>
</dbReference>
<evidence type="ECO:0000256" key="3">
    <source>
        <dbReference type="ARBA" id="ARBA00022475"/>
    </source>
</evidence>
<dbReference type="InterPro" id="IPR035906">
    <property type="entry name" value="MetI-like_sf"/>
</dbReference>
<organism evidence="9 10">
    <name type="scientific">candidate division KSB3 bacterium</name>
    <dbReference type="NCBI Taxonomy" id="2044937"/>
    <lineage>
        <taxon>Bacteria</taxon>
        <taxon>candidate division KSB3</taxon>
    </lineage>
</organism>
<dbReference type="EMBL" id="PDPS01000021">
    <property type="protein sequence ID" value="PID58931.1"/>
    <property type="molecule type" value="Genomic_DNA"/>
</dbReference>
<evidence type="ECO:0000313" key="10">
    <source>
        <dbReference type="Proteomes" id="UP000229740"/>
    </source>
</evidence>
<dbReference type="CDD" id="cd06261">
    <property type="entry name" value="TM_PBP2"/>
    <property type="match status" value="1"/>
</dbReference>
<comment type="similarity">
    <text evidence="7">Belongs to the binding-protein-dependent transport system permease family.</text>
</comment>
<dbReference type="Proteomes" id="UP000229740">
    <property type="component" value="Unassembled WGS sequence"/>
</dbReference>
<gene>
    <name evidence="9" type="ORF">CSB45_02725</name>
</gene>
<dbReference type="InterPro" id="IPR050366">
    <property type="entry name" value="BP-dependent_transpt_permease"/>
</dbReference>
<keyword evidence="4 7" id="KW-0812">Transmembrane</keyword>
<dbReference type="Gene3D" id="1.10.3720.10">
    <property type="entry name" value="MetI-like"/>
    <property type="match status" value="1"/>
</dbReference>
<keyword evidence="3" id="KW-1003">Cell membrane</keyword>
<dbReference type="GO" id="GO:0005886">
    <property type="term" value="C:plasma membrane"/>
    <property type="evidence" value="ECO:0007669"/>
    <property type="project" value="UniProtKB-SubCell"/>
</dbReference>